<protein>
    <submittedName>
        <fullName evidence="6">Transcriptional regulator, RpiR family</fullName>
    </submittedName>
</protein>
<name>A0A1I4GUI9_9FIRM</name>
<dbReference type="PANTHER" id="PTHR30514:SF21">
    <property type="entry name" value="RPIR-FAMILY TRANSCRIPTIONAL REGULATOR"/>
    <property type="match status" value="1"/>
</dbReference>
<dbReference type="Pfam" id="PF01380">
    <property type="entry name" value="SIS"/>
    <property type="match status" value="1"/>
</dbReference>
<keyword evidence="7" id="KW-1185">Reference proteome</keyword>
<keyword evidence="2" id="KW-0238">DNA-binding</keyword>
<dbReference type="GO" id="GO:0003700">
    <property type="term" value="F:DNA-binding transcription factor activity"/>
    <property type="evidence" value="ECO:0007669"/>
    <property type="project" value="InterPro"/>
</dbReference>
<evidence type="ECO:0000256" key="3">
    <source>
        <dbReference type="ARBA" id="ARBA00023163"/>
    </source>
</evidence>
<dbReference type="GO" id="GO:0097367">
    <property type="term" value="F:carbohydrate derivative binding"/>
    <property type="evidence" value="ECO:0007669"/>
    <property type="project" value="InterPro"/>
</dbReference>
<dbReference type="CDD" id="cd05013">
    <property type="entry name" value="SIS_RpiR"/>
    <property type="match status" value="1"/>
</dbReference>
<accession>A0A1I4GUI9</accession>
<dbReference type="PROSITE" id="PS51464">
    <property type="entry name" value="SIS"/>
    <property type="match status" value="1"/>
</dbReference>
<evidence type="ECO:0000313" key="6">
    <source>
        <dbReference type="EMBL" id="SFL33113.1"/>
    </source>
</evidence>
<dbReference type="EMBL" id="FOTI01000008">
    <property type="protein sequence ID" value="SFL33113.1"/>
    <property type="molecule type" value="Genomic_DNA"/>
</dbReference>
<dbReference type="SUPFAM" id="SSF46689">
    <property type="entry name" value="Homeodomain-like"/>
    <property type="match status" value="1"/>
</dbReference>
<dbReference type="InterPro" id="IPR047640">
    <property type="entry name" value="RpiR-like"/>
</dbReference>
<gene>
    <name evidence="6" type="ORF">SAMN02983006_00859</name>
</gene>
<keyword evidence="3" id="KW-0804">Transcription</keyword>
<dbReference type="InterPro" id="IPR001347">
    <property type="entry name" value="SIS_dom"/>
</dbReference>
<dbReference type="InterPro" id="IPR036388">
    <property type="entry name" value="WH-like_DNA-bd_sf"/>
</dbReference>
<evidence type="ECO:0000256" key="1">
    <source>
        <dbReference type="ARBA" id="ARBA00023015"/>
    </source>
</evidence>
<dbReference type="Proteomes" id="UP000199006">
    <property type="component" value="Unassembled WGS sequence"/>
</dbReference>
<dbReference type="RefSeq" id="WP_089860218.1">
    <property type="nucleotide sequence ID" value="NZ_FOTI01000008.1"/>
</dbReference>
<dbReference type="Pfam" id="PF01418">
    <property type="entry name" value="HTH_6"/>
    <property type="match status" value="1"/>
</dbReference>
<dbReference type="InterPro" id="IPR000281">
    <property type="entry name" value="HTH_RpiR"/>
</dbReference>
<dbReference type="Gene3D" id="3.40.50.10490">
    <property type="entry name" value="Glucose-6-phosphate isomerase like protein, domain 1"/>
    <property type="match status" value="1"/>
</dbReference>
<dbReference type="OrthoDB" id="1648815at2"/>
<sequence>MIIKLNKELLAELTNTEKQIINYINENYQKIPGMSIIDLAEETYTSPASVSRAVKKCQLAGFSELRYLISERLNNKEKSKPLNDAREKSLLEISNTIEYLSLANILEAVDIIRNSRKIYVIARGLSELVAREFSLKLQLLGFNTFQIADPNIIKSLTGENLHPQDLIYIFSLYGQTESLLIAAENAVSIDARVISCCCAENTPLKELSNVFLQGYKHEHHSIKNFEVSSRLPLYTISRIVVDYLVQAEENK</sequence>
<organism evidence="6 7">
    <name type="scientific">Halanaerobium salsuginis</name>
    <dbReference type="NCBI Taxonomy" id="29563"/>
    <lineage>
        <taxon>Bacteria</taxon>
        <taxon>Bacillati</taxon>
        <taxon>Bacillota</taxon>
        <taxon>Clostridia</taxon>
        <taxon>Halanaerobiales</taxon>
        <taxon>Halanaerobiaceae</taxon>
        <taxon>Halanaerobium</taxon>
    </lineage>
</organism>
<dbReference type="AlphaFoldDB" id="A0A1I4GUI9"/>
<evidence type="ECO:0000259" key="4">
    <source>
        <dbReference type="PROSITE" id="PS51071"/>
    </source>
</evidence>
<evidence type="ECO:0000256" key="2">
    <source>
        <dbReference type="ARBA" id="ARBA00023125"/>
    </source>
</evidence>
<dbReference type="GO" id="GO:0003677">
    <property type="term" value="F:DNA binding"/>
    <property type="evidence" value="ECO:0007669"/>
    <property type="project" value="UniProtKB-KW"/>
</dbReference>
<dbReference type="SUPFAM" id="SSF53697">
    <property type="entry name" value="SIS domain"/>
    <property type="match status" value="1"/>
</dbReference>
<dbReference type="PROSITE" id="PS51071">
    <property type="entry name" value="HTH_RPIR"/>
    <property type="match status" value="1"/>
</dbReference>
<evidence type="ECO:0000313" key="7">
    <source>
        <dbReference type="Proteomes" id="UP000199006"/>
    </source>
</evidence>
<dbReference type="GO" id="GO:1901135">
    <property type="term" value="P:carbohydrate derivative metabolic process"/>
    <property type="evidence" value="ECO:0007669"/>
    <property type="project" value="InterPro"/>
</dbReference>
<dbReference type="InterPro" id="IPR035472">
    <property type="entry name" value="RpiR-like_SIS"/>
</dbReference>
<keyword evidence="1" id="KW-0805">Transcription regulation</keyword>
<dbReference type="InterPro" id="IPR046348">
    <property type="entry name" value="SIS_dom_sf"/>
</dbReference>
<dbReference type="PANTHER" id="PTHR30514">
    <property type="entry name" value="GLUCOKINASE"/>
    <property type="match status" value="1"/>
</dbReference>
<dbReference type="STRING" id="29563.SAMN02983006_00859"/>
<feature type="domain" description="SIS" evidence="5">
    <location>
        <begin position="108"/>
        <end position="250"/>
    </location>
</feature>
<reference evidence="6 7" key="1">
    <citation type="submission" date="2016-10" db="EMBL/GenBank/DDBJ databases">
        <authorList>
            <person name="de Groot N.N."/>
        </authorList>
    </citation>
    <scope>NUCLEOTIDE SEQUENCE [LARGE SCALE GENOMIC DNA]</scope>
    <source>
        <strain evidence="6 7">ATCC 51327</strain>
    </source>
</reference>
<proteinExistence type="predicted"/>
<evidence type="ECO:0000259" key="5">
    <source>
        <dbReference type="PROSITE" id="PS51464"/>
    </source>
</evidence>
<dbReference type="Gene3D" id="1.10.10.10">
    <property type="entry name" value="Winged helix-like DNA-binding domain superfamily/Winged helix DNA-binding domain"/>
    <property type="match status" value="1"/>
</dbReference>
<dbReference type="InterPro" id="IPR009057">
    <property type="entry name" value="Homeodomain-like_sf"/>
</dbReference>
<feature type="domain" description="HTH rpiR-type" evidence="4">
    <location>
        <begin position="1"/>
        <end position="76"/>
    </location>
</feature>